<name>A0AAD1Y8P3_EUPCR</name>
<comment type="caution">
    <text evidence="1">The sequence shown here is derived from an EMBL/GenBank/DDBJ whole genome shotgun (WGS) entry which is preliminary data.</text>
</comment>
<reference evidence="1" key="1">
    <citation type="submission" date="2023-07" db="EMBL/GenBank/DDBJ databases">
        <authorList>
            <consortium name="AG Swart"/>
            <person name="Singh M."/>
            <person name="Singh A."/>
            <person name="Seah K."/>
            <person name="Emmerich C."/>
        </authorList>
    </citation>
    <scope>NUCLEOTIDE SEQUENCE</scope>
    <source>
        <strain evidence="1">DP1</strain>
    </source>
</reference>
<accession>A0AAD1Y8P3</accession>
<evidence type="ECO:0000313" key="1">
    <source>
        <dbReference type="EMBL" id="CAI2386549.1"/>
    </source>
</evidence>
<dbReference type="Proteomes" id="UP001295684">
    <property type="component" value="Unassembled WGS sequence"/>
</dbReference>
<protein>
    <submittedName>
        <fullName evidence="1">Uncharacterized protein</fullName>
    </submittedName>
</protein>
<dbReference type="AlphaFoldDB" id="A0AAD1Y8P3"/>
<sequence>MDKRIPTLKKAYNFAAAESGKGTWHRNVILMAAGLALAWTIDKSTGFSTLGCNRTPVRNQYKFRPDYLTGSLFMAQRKGVPEYKHF</sequence>
<evidence type="ECO:0000313" key="2">
    <source>
        <dbReference type="Proteomes" id="UP001295684"/>
    </source>
</evidence>
<organism evidence="1 2">
    <name type="scientific">Euplotes crassus</name>
    <dbReference type="NCBI Taxonomy" id="5936"/>
    <lineage>
        <taxon>Eukaryota</taxon>
        <taxon>Sar</taxon>
        <taxon>Alveolata</taxon>
        <taxon>Ciliophora</taxon>
        <taxon>Intramacronucleata</taxon>
        <taxon>Spirotrichea</taxon>
        <taxon>Hypotrichia</taxon>
        <taxon>Euplotida</taxon>
        <taxon>Euplotidae</taxon>
        <taxon>Moneuplotes</taxon>
    </lineage>
</organism>
<proteinExistence type="predicted"/>
<gene>
    <name evidence="1" type="ORF">ECRASSUSDP1_LOCUS28171</name>
</gene>
<keyword evidence="2" id="KW-1185">Reference proteome</keyword>
<dbReference type="EMBL" id="CAMPGE010029072">
    <property type="protein sequence ID" value="CAI2386549.1"/>
    <property type="molecule type" value="Genomic_DNA"/>
</dbReference>